<keyword evidence="1" id="KW-0472">Membrane</keyword>
<keyword evidence="1" id="KW-1133">Transmembrane helix</keyword>
<keyword evidence="1" id="KW-0812">Transmembrane</keyword>
<evidence type="ECO:0000313" key="3">
    <source>
        <dbReference type="Proteomes" id="UP000001982"/>
    </source>
</evidence>
<name>Q12LF4_SHEDO</name>
<accession>Q12LF4</accession>
<dbReference type="STRING" id="318161.Sden_2442"/>
<protein>
    <submittedName>
        <fullName evidence="2">Uncharacterized protein</fullName>
    </submittedName>
</protein>
<dbReference type="EMBL" id="CP000302">
    <property type="protein sequence ID" value="ABE55722.1"/>
    <property type="molecule type" value="Genomic_DNA"/>
</dbReference>
<feature type="transmembrane region" description="Helical" evidence="1">
    <location>
        <begin position="51"/>
        <end position="71"/>
    </location>
</feature>
<dbReference type="AlphaFoldDB" id="Q12LF4"/>
<proteinExistence type="predicted"/>
<evidence type="ECO:0000313" key="2">
    <source>
        <dbReference type="EMBL" id="ABE55722.1"/>
    </source>
</evidence>
<dbReference type="Proteomes" id="UP000001982">
    <property type="component" value="Chromosome"/>
</dbReference>
<evidence type="ECO:0000256" key="1">
    <source>
        <dbReference type="SAM" id="Phobius"/>
    </source>
</evidence>
<feature type="transmembrane region" description="Helical" evidence="1">
    <location>
        <begin position="6"/>
        <end position="30"/>
    </location>
</feature>
<dbReference type="KEGG" id="sdn:Sden_2442"/>
<dbReference type="HOGENOM" id="CLU_2452933_0_0_6"/>
<keyword evidence="3" id="KW-1185">Reference proteome</keyword>
<sequence length="89" mass="10100">MTIYFTFTLLVLVAGLPMGLINTIGGINLLRKYGFKDVPKNMLGRAYGKKPIEILFVGVFILTGSFWYLFIDNGGNLFNFWSELMKLIN</sequence>
<reference evidence="2 3" key="1">
    <citation type="submission" date="2006-03" db="EMBL/GenBank/DDBJ databases">
        <title>Complete sequence of Shewanella denitrificans OS217.</title>
        <authorList>
            <consortium name="US DOE Joint Genome Institute"/>
            <person name="Copeland A."/>
            <person name="Lucas S."/>
            <person name="Lapidus A."/>
            <person name="Barry K."/>
            <person name="Detter J.C."/>
            <person name="Glavina del Rio T."/>
            <person name="Hammon N."/>
            <person name="Israni S."/>
            <person name="Dalin E."/>
            <person name="Tice H."/>
            <person name="Pitluck S."/>
            <person name="Brettin T."/>
            <person name="Bruce D."/>
            <person name="Han C."/>
            <person name="Tapia R."/>
            <person name="Gilna P."/>
            <person name="Kiss H."/>
            <person name="Schmutz J."/>
            <person name="Larimer F."/>
            <person name="Land M."/>
            <person name="Hauser L."/>
            <person name="Kyrpides N."/>
            <person name="Lykidis A."/>
            <person name="Richardson P."/>
        </authorList>
    </citation>
    <scope>NUCLEOTIDE SEQUENCE [LARGE SCALE GENOMIC DNA]</scope>
    <source>
        <strain evidence="3">OS217 / ATCC BAA-1090 / DSM 15013</strain>
    </source>
</reference>
<gene>
    <name evidence="2" type="ordered locus">Sden_2442</name>
</gene>
<organism evidence="2 3">
    <name type="scientific">Shewanella denitrificans (strain OS217 / ATCC BAA-1090 / DSM 15013)</name>
    <dbReference type="NCBI Taxonomy" id="318161"/>
    <lineage>
        <taxon>Bacteria</taxon>
        <taxon>Pseudomonadati</taxon>
        <taxon>Pseudomonadota</taxon>
        <taxon>Gammaproteobacteria</taxon>
        <taxon>Alteromonadales</taxon>
        <taxon>Shewanellaceae</taxon>
        <taxon>Shewanella</taxon>
    </lineage>
</organism>